<name>A0ABU4UJK5_9GAMM</name>
<sequence length="147" mass="15863">MSVSRLATQIISVLIAPVAWADEAATLPRQTAKVVTSGDVAQWLLALLLVLALFFLSVWLLRKSGSLAFVGKSQLAVLAGLSLGMREKLVLVKVGEKQLLLGVSGGRIDKLLELEGDQRLFMNSADGQEASLFAKKLLQVMQGKHHD</sequence>
<keyword evidence="8" id="KW-0966">Cell projection</keyword>
<dbReference type="PANTHER" id="PTHR38766:SF1">
    <property type="entry name" value="FLAGELLAR PROTEIN FLIO"/>
    <property type="match status" value="1"/>
</dbReference>
<comment type="similarity">
    <text evidence="6 7">Belongs to the FliO/MopB family.</text>
</comment>
<gene>
    <name evidence="8" type="primary">fliO</name>
    <name evidence="8" type="ORF">QLH52_16470</name>
</gene>
<keyword evidence="5 7" id="KW-0975">Bacterial flagellum</keyword>
<dbReference type="InterPro" id="IPR022781">
    <property type="entry name" value="Flagellar_biosynth_FliO"/>
</dbReference>
<evidence type="ECO:0000256" key="7">
    <source>
        <dbReference type="RuleBase" id="RU362064"/>
    </source>
</evidence>
<evidence type="ECO:0000256" key="6">
    <source>
        <dbReference type="ARBA" id="ARBA00037937"/>
    </source>
</evidence>
<comment type="subcellular location">
    <subcellularLocation>
        <location evidence="7">Cell membrane</location>
    </subcellularLocation>
    <subcellularLocation>
        <location evidence="7">Bacterial flagellum basal body</location>
    </subcellularLocation>
</comment>
<keyword evidence="3 7" id="KW-1133">Transmembrane helix</keyword>
<dbReference type="RefSeq" id="WP_101053277.1">
    <property type="nucleotide sequence ID" value="NZ_JAXARY010000016.1"/>
</dbReference>
<proteinExistence type="inferred from homology"/>
<keyword evidence="8" id="KW-0969">Cilium</keyword>
<dbReference type="PANTHER" id="PTHR38766">
    <property type="entry name" value="FLAGELLAR PROTEIN FLIO"/>
    <property type="match status" value="1"/>
</dbReference>
<accession>A0ABU4UJK5</accession>
<evidence type="ECO:0000256" key="5">
    <source>
        <dbReference type="ARBA" id="ARBA00023143"/>
    </source>
</evidence>
<dbReference type="Proteomes" id="UP001284537">
    <property type="component" value="Unassembled WGS sequence"/>
</dbReference>
<keyword evidence="2 7" id="KW-0812">Transmembrane</keyword>
<evidence type="ECO:0000256" key="4">
    <source>
        <dbReference type="ARBA" id="ARBA00023136"/>
    </source>
</evidence>
<keyword evidence="4 7" id="KW-0472">Membrane</keyword>
<protein>
    <recommendedName>
        <fullName evidence="7">Flagellar protein</fullName>
    </recommendedName>
</protein>
<dbReference type="EMBL" id="JAXARY010000016">
    <property type="protein sequence ID" value="MDX8128894.1"/>
    <property type="molecule type" value="Genomic_DNA"/>
</dbReference>
<reference evidence="8 9" key="1">
    <citation type="submission" date="2023-11" db="EMBL/GenBank/DDBJ databases">
        <authorList>
            <person name="Ouyang M.-Y."/>
        </authorList>
    </citation>
    <scope>NUCLEOTIDE SEQUENCE [LARGE SCALE GENOMIC DNA]</scope>
    <source>
        <strain evidence="8 9">OY6</strain>
    </source>
</reference>
<feature type="transmembrane region" description="Helical" evidence="7">
    <location>
        <begin position="40"/>
        <end position="61"/>
    </location>
</feature>
<evidence type="ECO:0000256" key="2">
    <source>
        <dbReference type="ARBA" id="ARBA00022692"/>
    </source>
</evidence>
<organism evidence="8 9">
    <name type="scientific">Methylomonas defluvii</name>
    <dbReference type="NCBI Taxonomy" id="3045149"/>
    <lineage>
        <taxon>Bacteria</taxon>
        <taxon>Pseudomonadati</taxon>
        <taxon>Pseudomonadota</taxon>
        <taxon>Gammaproteobacteria</taxon>
        <taxon>Methylococcales</taxon>
        <taxon>Methylococcaceae</taxon>
        <taxon>Methylomonas</taxon>
    </lineage>
</organism>
<dbReference type="NCBIfam" id="TIGR03500">
    <property type="entry name" value="FliO_TIGR"/>
    <property type="match status" value="1"/>
</dbReference>
<evidence type="ECO:0000256" key="3">
    <source>
        <dbReference type="ARBA" id="ARBA00022989"/>
    </source>
</evidence>
<keyword evidence="1 7" id="KW-1003">Cell membrane</keyword>
<comment type="caution">
    <text evidence="8">The sequence shown here is derived from an EMBL/GenBank/DDBJ whole genome shotgun (WGS) entry which is preliminary data.</text>
</comment>
<evidence type="ECO:0000313" key="8">
    <source>
        <dbReference type="EMBL" id="MDX8128894.1"/>
    </source>
</evidence>
<dbReference type="Pfam" id="PF04347">
    <property type="entry name" value="FliO"/>
    <property type="match status" value="1"/>
</dbReference>
<evidence type="ECO:0000256" key="1">
    <source>
        <dbReference type="ARBA" id="ARBA00022475"/>
    </source>
</evidence>
<dbReference type="InterPro" id="IPR052205">
    <property type="entry name" value="FliO/MopB"/>
</dbReference>
<keyword evidence="9" id="KW-1185">Reference proteome</keyword>
<keyword evidence="8" id="KW-0282">Flagellum</keyword>
<evidence type="ECO:0000313" key="9">
    <source>
        <dbReference type="Proteomes" id="UP001284537"/>
    </source>
</evidence>